<dbReference type="EMBL" id="JYHV01000014">
    <property type="protein sequence ID" value="KJH82845.1"/>
    <property type="molecule type" value="Genomic_DNA"/>
</dbReference>
<dbReference type="OrthoDB" id="6933143at2"/>
<sequence length="68" mass="7630">MIDHEQIRKHSPQDGDVFELPADTSPQLAEQFAEALHVAVPGVRCLVLIGEVRQMDEAAMNLAGWYRQ</sequence>
<accession>A0A0D9AP93</accession>
<gene>
    <name evidence="1" type="ORF">UF78_08340</name>
</gene>
<dbReference type="AlphaFoldDB" id="A0A0D9AP93"/>
<reference evidence="1 2" key="1">
    <citation type="submission" date="2015-02" db="EMBL/GenBank/DDBJ databases">
        <title>Draft genome sequence of Pseudomonas stutzeri NT0128 isolated from wheat (Triticum turgidum) rhizosphere.</title>
        <authorList>
            <person name="Tovi N."/>
            <person name="Frenk S."/>
            <person name="Hadar Y."/>
            <person name="Minz D."/>
        </authorList>
    </citation>
    <scope>NUCLEOTIDE SEQUENCE [LARGE SCALE GENOMIC DNA]</scope>
    <source>
        <strain evidence="1 2">NT0128</strain>
    </source>
</reference>
<comment type="caution">
    <text evidence="1">The sequence shown here is derived from an EMBL/GenBank/DDBJ whole genome shotgun (WGS) entry which is preliminary data.</text>
</comment>
<dbReference type="RefSeq" id="WP_045161650.1">
    <property type="nucleotide sequence ID" value="NZ_JYHV01000014.1"/>
</dbReference>
<dbReference type="Proteomes" id="UP000032487">
    <property type="component" value="Unassembled WGS sequence"/>
</dbReference>
<dbReference type="PATRIC" id="fig|316.101.peg.1383"/>
<protein>
    <submittedName>
        <fullName evidence="1">Uncharacterized protein</fullName>
    </submittedName>
</protein>
<evidence type="ECO:0000313" key="1">
    <source>
        <dbReference type="EMBL" id="KJH82845.1"/>
    </source>
</evidence>
<organism evidence="1 2">
    <name type="scientific">Stutzerimonas stutzeri</name>
    <name type="common">Pseudomonas stutzeri</name>
    <dbReference type="NCBI Taxonomy" id="316"/>
    <lineage>
        <taxon>Bacteria</taxon>
        <taxon>Pseudomonadati</taxon>
        <taxon>Pseudomonadota</taxon>
        <taxon>Gammaproteobacteria</taxon>
        <taxon>Pseudomonadales</taxon>
        <taxon>Pseudomonadaceae</taxon>
        <taxon>Stutzerimonas</taxon>
    </lineage>
</organism>
<evidence type="ECO:0000313" key="2">
    <source>
        <dbReference type="Proteomes" id="UP000032487"/>
    </source>
</evidence>
<proteinExistence type="predicted"/>
<name>A0A0D9AP93_STUST</name>